<evidence type="ECO:0000313" key="7">
    <source>
        <dbReference type="Proteomes" id="UP000704712"/>
    </source>
</evidence>
<accession>A0A8S9UCF4</accession>
<comment type="caution">
    <text evidence="6">The sequence shown here is derived from an EMBL/GenBank/DDBJ whole genome shotgun (WGS) entry which is preliminary data.</text>
</comment>
<dbReference type="InterPro" id="IPR027417">
    <property type="entry name" value="P-loop_NTPase"/>
</dbReference>
<evidence type="ECO:0000259" key="4">
    <source>
        <dbReference type="Pfam" id="PF14214"/>
    </source>
</evidence>
<dbReference type="GO" id="GO:0016787">
    <property type="term" value="F:hydrolase activity"/>
    <property type="evidence" value="ECO:0007669"/>
    <property type="project" value="UniProtKB-KW"/>
</dbReference>
<feature type="region of interest" description="Disordered" evidence="2">
    <location>
        <begin position="1130"/>
        <end position="1152"/>
    </location>
</feature>
<dbReference type="Gene3D" id="3.40.50.300">
    <property type="entry name" value="P-loop containing nucleotide triphosphate hydrolases"/>
    <property type="match status" value="1"/>
</dbReference>
<evidence type="ECO:0000256" key="1">
    <source>
        <dbReference type="RuleBase" id="RU363044"/>
    </source>
</evidence>
<sequence>MEKRTSERGAKYLSGGLVKELACCVCDCMHPLARVKVEKVDSGTYLLQSMKTRLKPPKTLLSEPRTYYDMSGLSAELAGILLARSGIVVKDEQLTMQVCTSCRTSLLDRKRDHPPKFAVANDLFMGCLPMCFSDSTFTENFFFFRNRCILSLWFEEENTPLCSHAYFFRADPAPSAEMLPRDVRGWCDYDRGYDDRSKSSNLKKYDVRLSRLREQLDWYKANNHLYKSVEVKPNYDCDNSYACPGDGNCEHISSSNDQTSDERLNPPAGSRIGIVLPTRDDYEINHSGDAISSKATLPTIDCSIQDENSYFLNPANSVASPTQQSLYRGTDGSEELDRATWRHSAPAPAHESVSEEDEVCEQTADGWISDFRHIDVLTVVYRSSSILSDFDSAFWTNSFSELFPYGRGGLEESRVIPISLLELIRFCLRHSSRRIAQHRSFAMVAFDVLARHNALHAISTRARMLPGSMERSASVSREDLPNYVQYQQSRLKAIADQLPIPPAPEINRSVRELYGNISTGMRSYWGSNDERTAARADLYSMQLKLRLPTIFFTISPDSASSFQIANLAGGISDDVFEEMQADVYECLEFTRAKLGSIATANPAICARHFDRLMNMFIDVVLNWDSDQGCSRKDLGLFGHTKSFYAATESQNSTGSLHSHMLIWIENMPTTVDEYYTMCSSERFRSTLIQYVEAISTANVPLDLSLCPSCGIGEIKPLALQQLALRKPRSGATKPATCYCDHCGEKFGADELIMKTSNRILQENNALDCDDKKTFSIIASPRPLSPASDLASNEAVFCSRALLAYQHHHWFHSNSCFKVTKRTPDGKVCRMFMPKETCKMTRKLTHTYRLSTRLFKCNHDIKFLAAGEGPEKAYYTIKYTTKHQQDLENSWALHMHAFDKANRVLSNETDTQAAAGRRRIQAMCCTLSNPHEVSAPMACLYGIKGTVMYSSHEFVKLPLPTILKALFQQDEQLDIVLEGDTNQLNFKPSSIWLDYIFRPATLESVDLMTFAENWCRKKSKRGVPFLKEHPHFGTHRIVGSTYERVVTISHKRLPDVRRSSLPKYKLLRYQQSVMALFRPFRRGADFDTNGETFGAFFLAMVGNGSSTKCSNDDPEAARYLRYEAGLDDDREIDSTGFDMQDAEDDGDFDESKPKDMDEILRSGTCASTLWAKYPDFPTRVRLLQQSIWNDEVMEQRYESAVPVLNDEYRTYDTPDMPSLDQVSLAAQRNEKQHKMFANVGKKLLKSLLQGHDVNEQIVAFLGGKPGAGKSRVIGALQVLAQKWKSEESIATCAYQGVAAQAANGQTIHKLFGWYVNTKRRWSPTQEQREQFAKLKLLIVDEISTCDVSILGKMDSSLREILGNPTKLFGGSHVLLVGDWLQQLPVAGQPAFITADEVIQLRPRHSTDYLDRVRGINAYRSLNSVVILTENMRHRRDLVWRDILDKWRVGNYEDADIDHNVSPFLKLANGSIGTVVGFTMAQNDEVHIHTSDTIEEHQHKLPPDMVLIEKGIKVKLPGREFSIAIDQVTLVAAYSLTTEKCQGLTVDKMILAPLKHTTRRTPQRSSFYVAVTRVDFLNQLYLMS</sequence>
<dbReference type="PANTHER" id="PTHR47642">
    <property type="entry name" value="ATP-DEPENDENT DNA HELICASE"/>
    <property type="match status" value="1"/>
</dbReference>
<gene>
    <name evidence="6" type="ORF">GN958_ATG13635</name>
</gene>
<proteinExistence type="inferred from homology"/>
<dbReference type="InterPro" id="IPR025476">
    <property type="entry name" value="Helitron_helicase-like"/>
</dbReference>
<keyword evidence="1" id="KW-0234">DNA repair</keyword>
<dbReference type="InterPro" id="IPR046700">
    <property type="entry name" value="DUF6570"/>
</dbReference>
<keyword evidence="1" id="KW-0067">ATP-binding</keyword>
<keyword evidence="1" id="KW-0227">DNA damage</keyword>
<dbReference type="InterPro" id="IPR010285">
    <property type="entry name" value="DNA_helicase_pif1-like_DEAD"/>
</dbReference>
<dbReference type="EMBL" id="JAACNO010001856">
    <property type="protein sequence ID" value="KAF4137167.1"/>
    <property type="molecule type" value="Genomic_DNA"/>
</dbReference>
<evidence type="ECO:0000259" key="5">
    <source>
        <dbReference type="Pfam" id="PF20209"/>
    </source>
</evidence>
<protein>
    <recommendedName>
        <fullName evidence="1">ATP-dependent DNA helicase</fullName>
        <ecNumber evidence="1">5.6.2.3</ecNumber>
    </recommendedName>
</protein>
<comment type="catalytic activity">
    <reaction evidence="1">
        <text>ATP + H2O = ADP + phosphate + H(+)</text>
        <dbReference type="Rhea" id="RHEA:13065"/>
        <dbReference type="ChEBI" id="CHEBI:15377"/>
        <dbReference type="ChEBI" id="CHEBI:15378"/>
        <dbReference type="ChEBI" id="CHEBI:30616"/>
        <dbReference type="ChEBI" id="CHEBI:43474"/>
        <dbReference type="ChEBI" id="CHEBI:456216"/>
        <dbReference type="EC" id="5.6.2.3"/>
    </reaction>
</comment>
<feature type="region of interest" description="Disordered" evidence="2">
    <location>
        <begin position="321"/>
        <end position="357"/>
    </location>
</feature>
<dbReference type="Pfam" id="PF20209">
    <property type="entry name" value="DUF6570"/>
    <property type="match status" value="1"/>
</dbReference>
<comment type="cofactor">
    <cofactor evidence="1">
        <name>Mg(2+)</name>
        <dbReference type="ChEBI" id="CHEBI:18420"/>
    </cofactor>
</comment>
<keyword evidence="1" id="KW-0233">DNA recombination</keyword>
<dbReference type="Pfam" id="PF05970">
    <property type="entry name" value="PIF1"/>
    <property type="match status" value="1"/>
</dbReference>
<organism evidence="6 7">
    <name type="scientific">Phytophthora infestans</name>
    <name type="common">Potato late blight agent</name>
    <name type="synonym">Botrytis infestans</name>
    <dbReference type="NCBI Taxonomy" id="4787"/>
    <lineage>
        <taxon>Eukaryota</taxon>
        <taxon>Sar</taxon>
        <taxon>Stramenopiles</taxon>
        <taxon>Oomycota</taxon>
        <taxon>Peronosporomycetes</taxon>
        <taxon>Peronosporales</taxon>
        <taxon>Peronosporaceae</taxon>
        <taxon>Phytophthora</taxon>
    </lineage>
</organism>
<reference evidence="6" key="1">
    <citation type="submission" date="2020-03" db="EMBL/GenBank/DDBJ databases">
        <title>Hybrid Assembly of Korean Phytophthora infestans isolates.</title>
        <authorList>
            <person name="Prokchorchik M."/>
            <person name="Lee Y."/>
            <person name="Seo J."/>
            <person name="Cho J.-H."/>
            <person name="Park Y.-E."/>
            <person name="Jang D.-C."/>
            <person name="Im J.-S."/>
            <person name="Choi J.-G."/>
            <person name="Park H.-J."/>
            <person name="Lee G.-B."/>
            <person name="Lee Y.-G."/>
            <person name="Hong S.-Y."/>
            <person name="Cho K."/>
            <person name="Sohn K.H."/>
        </authorList>
    </citation>
    <scope>NUCLEOTIDE SEQUENCE</scope>
    <source>
        <strain evidence="6">KR_2_A2</strain>
    </source>
</reference>
<feature type="domain" description="Helitron helicase-like" evidence="4">
    <location>
        <begin position="424"/>
        <end position="662"/>
    </location>
</feature>
<evidence type="ECO:0000256" key="2">
    <source>
        <dbReference type="SAM" id="MobiDB-lite"/>
    </source>
</evidence>
<comment type="similarity">
    <text evidence="1">Belongs to the helicase family.</text>
</comment>
<dbReference type="GO" id="GO:0000723">
    <property type="term" value="P:telomere maintenance"/>
    <property type="evidence" value="ECO:0007669"/>
    <property type="project" value="InterPro"/>
</dbReference>
<feature type="domain" description="DNA helicase Pif1-like DEAD-box helicase" evidence="3">
    <location>
        <begin position="1241"/>
        <end position="1387"/>
    </location>
</feature>
<dbReference type="InterPro" id="IPR051055">
    <property type="entry name" value="PIF1_helicase"/>
</dbReference>
<dbReference type="Proteomes" id="UP000704712">
    <property type="component" value="Unassembled WGS sequence"/>
</dbReference>
<dbReference type="GO" id="GO:0006310">
    <property type="term" value="P:DNA recombination"/>
    <property type="evidence" value="ECO:0007669"/>
    <property type="project" value="UniProtKB-KW"/>
</dbReference>
<dbReference type="GO" id="GO:0006281">
    <property type="term" value="P:DNA repair"/>
    <property type="evidence" value="ECO:0007669"/>
    <property type="project" value="UniProtKB-KW"/>
</dbReference>
<keyword evidence="1" id="KW-0547">Nucleotide-binding</keyword>
<keyword evidence="1 6" id="KW-0347">Helicase</keyword>
<dbReference type="GO" id="GO:0043139">
    <property type="term" value="F:5'-3' DNA helicase activity"/>
    <property type="evidence" value="ECO:0007669"/>
    <property type="project" value="UniProtKB-EC"/>
</dbReference>
<evidence type="ECO:0000313" key="6">
    <source>
        <dbReference type="EMBL" id="KAF4137167.1"/>
    </source>
</evidence>
<evidence type="ECO:0000259" key="3">
    <source>
        <dbReference type="Pfam" id="PF05970"/>
    </source>
</evidence>
<dbReference type="SUPFAM" id="SSF52540">
    <property type="entry name" value="P-loop containing nucleoside triphosphate hydrolases"/>
    <property type="match status" value="2"/>
</dbReference>
<dbReference type="Pfam" id="PF14214">
    <property type="entry name" value="Helitron_like_N"/>
    <property type="match status" value="1"/>
</dbReference>
<keyword evidence="1" id="KW-0378">Hydrolase</keyword>
<dbReference type="EC" id="5.6.2.3" evidence="1"/>
<name>A0A8S9UCF4_PHYIN</name>
<feature type="domain" description="DUF6570" evidence="5">
    <location>
        <begin position="113"/>
        <end position="232"/>
    </location>
</feature>
<dbReference type="GO" id="GO:0005524">
    <property type="term" value="F:ATP binding"/>
    <property type="evidence" value="ECO:0007669"/>
    <property type="project" value="UniProtKB-KW"/>
</dbReference>